<dbReference type="PANTHER" id="PTHR11692">
    <property type="entry name" value="BIFUNCTIONAL PURINE BIOSYNTHESIS PROTEIN PURH"/>
    <property type="match status" value="1"/>
</dbReference>
<gene>
    <name evidence="1" type="ORF">B0H41_000462</name>
    <name evidence="2" type="ORF">BCD95_002407</name>
</gene>
<dbReference type="InterPro" id="IPR016193">
    <property type="entry name" value="Cytidine_deaminase-like"/>
</dbReference>
<evidence type="ECO:0000313" key="1">
    <source>
        <dbReference type="EMBL" id="NRT86783.1"/>
    </source>
</evidence>
<dbReference type="SMART" id="SM00798">
    <property type="entry name" value="AICARFT_IMPCHas"/>
    <property type="match status" value="1"/>
</dbReference>
<reference evidence="1" key="1">
    <citation type="submission" date="2020-05" db="EMBL/GenBank/DDBJ databases">
        <authorList>
            <person name="Brown S."/>
            <person name="Huntemann M."/>
            <person name="Clum A."/>
            <person name="Spunde A."/>
            <person name="Palaniappan K."/>
            <person name="Ritter S."/>
            <person name="Mikhailova N."/>
            <person name="Chen I.-M."/>
            <person name="Stamatis D."/>
            <person name="Reddy T."/>
            <person name="O'Malley R."/>
            <person name="Daum C."/>
            <person name="Shapiro N."/>
            <person name="Ivanova N."/>
            <person name="Kyrpides N."/>
            <person name="Woyke T."/>
        </authorList>
    </citation>
    <scope>NUCLEOTIDE SEQUENCE</scope>
    <source>
        <strain evidence="1">DJ080</strain>
    </source>
</reference>
<dbReference type="GO" id="GO:0005829">
    <property type="term" value="C:cytosol"/>
    <property type="evidence" value="ECO:0007669"/>
    <property type="project" value="TreeGrafter"/>
</dbReference>
<protein>
    <submittedName>
        <fullName evidence="2">Phosphoribosylaminoimidazolecarboxamide formyltransferase/IMP cyclohydrolase</fullName>
        <ecNumber evidence="2">2.1.2.3</ecNumber>
        <ecNumber evidence="2">3.5.4.10</ecNumber>
    </submittedName>
</protein>
<proteinExistence type="predicted"/>
<dbReference type="EMBL" id="JABTDW010000001">
    <property type="protein sequence ID" value="NSB14148.1"/>
    <property type="molecule type" value="Genomic_DNA"/>
</dbReference>
<keyword evidence="2" id="KW-0808">Transferase</keyword>
<dbReference type="NCBIfam" id="NF005492">
    <property type="entry name" value="PRK07106.1"/>
    <property type="match status" value="1"/>
</dbReference>
<dbReference type="Proteomes" id="UP001193748">
    <property type="component" value="Unassembled WGS sequence"/>
</dbReference>
<dbReference type="Gene3D" id="1.10.287.440">
    <property type="match status" value="1"/>
</dbReference>
<dbReference type="InterPro" id="IPR002695">
    <property type="entry name" value="PurH-like"/>
</dbReference>
<sequence>MYTNSINLKYGCNPNQKPATIYLEDGELPFKVLNGNPGYINFLDAFNSWQLVKELKQVLKLPAAASFKHVSPAGAAIGIPLSENLKKAYFVDEHIKLSALASAYARARGADRVSSYGDFIALSDTVDVPTAKLIRQEVSDGIIAPAYTEEALKILKEKKKGRYNIIQIDPNYEPMVIEKRKVYGITFEQRRNDVIPDFSMLENIVTTSNEIPEVAKRNLVISMITLKYTQSNSVCLVYDGQVIGCGAGQQSRIHCTRLAASKAEAWYLRQHPLVKELKFREGISRPERDNAIDQYIREDVTLKEMEGWGEIFEEIPQKLTSIEKERWLSSLKDVSLGSDAFFPFRDNIDRAAQIGVKYIVQPGNSIRDDIVIKACNEYGISMAFSDLRLFHH</sequence>
<dbReference type="GO" id="GO:0006189">
    <property type="term" value="P:'de novo' IMP biosynthetic process"/>
    <property type="evidence" value="ECO:0007669"/>
    <property type="project" value="TreeGrafter"/>
</dbReference>
<dbReference type="SUPFAM" id="SSF53927">
    <property type="entry name" value="Cytidine deaminase-like"/>
    <property type="match status" value="1"/>
</dbReference>
<dbReference type="Pfam" id="PF01808">
    <property type="entry name" value="AICARFT_IMPCHas"/>
    <property type="match status" value="1"/>
</dbReference>
<accession>A0AAE5H3H3</accession>
<reference evidence="2" key="2">
    <citation type="submission" date="2020-06" db="EMBL/GenBank/DDBJ databases">
        <title>Genomic insights into acetone-butanol-ethanol (ABE) fermentation by sequencing solventogenic clostridia strains.</title>
        <authorList>
            <person name="Brown S."/>
        </authorList>
    </citation>
    <scope>NUCLEOTIDE SEQUENCE</scope>
    <source>
        <strain evidence="2">DJ123</strain>
    </source>
</reference>
<comment type="caution">
    <text evidence="2">The sequence shown here is derived from an EMBL/GenBank/DDBJ whole genome shotgun (WGS) entry which is preliminary data.</text>
</comment>
<organism evidence="2 3">
    <name type="scientific">Clostridium beijerinckii</name>
    <name type="common">Clostridium MP</name>
    <dbReference type="NCBI Taxonomy" id="1520"/>
    <lineage>
        <taxon>Bacteria</taxon>
        <taxon>Bacillati</taxon>
        <taxon>Bacillota</taxon>
        <taxon>Clostridia</taxon>
        <taxon>Eubacteriales</taxon>
        <taxon>Clostridiaceae</taxon>
        <taxon>Clostridium</taxon>
    </lineage>
</organism>
<dbReference type="GO" id="GO:0003937">
    <property type="term" value="F:IMP cyclohydrolase activity"/>
    <property type="evidence" value="ECO:0007669"/>
    <property type="project" value="UniProtKB-EC"/>
</dbReference>
<dbReference type="EC" id="3.5.4.10" evidence="2"/>
<keyword evidence="2" id="KW-0378">Hydrolase</keyword>
<dbReference type="AlphaFoldDB" id="A0AAE5H3H3"/>
<dbReference type="InterPro" id="IPR024050">
    <property type="entry name" value="AICAR_Tfase_insert_dom_sf"/>
</dbReference>
<dbReference type="FunFam" id="3.40.140.20:FF:000003">
    <property type="entry name" value="Bifunctional purine biosynthesis protein"/>
    <property type="match status" value="1"/>
</dbReference>
<reference evidence="1" key="3">
    <citation type="journal article" date="2022" name="Nat. Biotechnol.">
        <title>Carbon-negative production of acetone and isopropanol by gas fermentation at industrial pilot scale.</title>
        <authorList>
            <person name="Liew F.E."/>
            <person name="Nogle R."/>
            <person name="Abdalla T."/>
            <person name="Rasor B.J."/>
            <person name="Canter C."/>
            <person name="Jensen R.O."/>
            <person name="Wang L."/>
            <person name="Strutz J."/>
            <person name="Chirania P."/>
            <person name="De Tissera S."/>
            <person name="Mueller A.P."/>
            <person name="Ruan Z."/>
            <person name="Gao A."/>
            <person name="Tran L."/>
            <person name="Engle N.L."/>
            <person name="Bromley J.C."/>
            <person name="Daniell J."/>
            <person name="Conrado R."/>
            <person name="Tschaplinski T.J."/>
            <person name="Giannone R.J."/>
            <person name="Hettich R.L."/>
            <person name="Karim A.S."/>
            <person name="Simpson S.D."/>
            <person name="Brown S.D."/>
            <person name="Leang C."/>
            <person name="Jewett M.C."/>
            <person name="Kopke M."/>
        </authorList>
    </citation>
    <scope>NUCLEOTIDE SEQUENCE</scope>
    <source>
        <strain evidence="1">DJ080</strain>
    </source>
</reference>
<dbReference type="Proteomes" id="UP000822184">
    <property type="component" value="Unassembled WGS sequence"/>
</dbReference>
<evidence type="ECO:0000313" key="2">
    <source>
        <dbReference type="EMBL" id="NSB14148.1"/>
    </source>
</evidence>
<dbReference type="GO" id="GO:0004643">
    <property type="term" value="F:phosphoribosylaminoimidazolecarboxamide formyltransferase activity"/>
    <property type="evidence" value="ECO:0007669"/>
    <property type="project" value="UniProtKB-EC"/>
</dbReference>
<dbReference type="PANTHER" id="PTHR11692:SF0">
    <property type="entry name" value="BIFUNCTIONAL PURINE BIOSYNTHESIS PROTEIN ATIC"/>
    <property type="match status" value="1"/>
</dbReference>
<name>A0AAE5H3H3_CLOBE</name>
<dbReference type="EMBL" id="JABSWW010000001">
    <property type="protein sequence ID" value="NRT86783.1"/>
    <property type="molecule type" value="Genomic_DNA"/>
</dbReference>
<dbReference type="RefSeq" id="WP_023973759.1">
    <property type="nucleotide sequence ID" value="NZ_JABSWW010000001.1"/>
</dbReference>
<dbReference type="EC" id="2.1.2.3" evidence="2"/>
<dbReference type="InterPro" id="IPR024051">
    <property type="entry name" value="AICAR_Tfase_dup_dom_sf"/>
</dbReference>
<dbReference type="Gene3D" id="3.40.140.20">
    <property type="match status" value="2"/>
</dbReference>
<evidence type="ECO:0000313" key="3">
    <source>
        <dbReference type="Proteomes" id="UP000822184"/>
    </source>
</evidence>